<keyword evidence="2" id="KW-1185">Reference proteome</keyword>
<accession>A0ACC2NWZ2</accession>
<evidence type="ECO:0000313" key="1">
    <source>
        <dbReference type="EMBL" id="KAJ8675728.1"/>
    </source>
</evidence>
<proteinExistence type="predicted"/>
<dbReference type="Proteomes" id="UP001239111">
    <property type="component" value="Chromosome 2"/>
</dbReference>
<reference evidence="1" key="1">
    <citation type="submission" date="2023-04" db="EMBL/GenBank/DDBJ databases">
        <title>A chromosome-level genome assembly of the parasitoid wasp Eretmocerus hayati.</title>
        <authorList>
            <person name="Zhong Y."/>
            <person name="Liu S."/>
            <person name="Liu Y."/>
        </authorList>
    </citation>
    <scope>NUCLEOTIDE SEQUENCE</scope>
    <source>
        <strain evidence="1">ZJU_SS_LIU_2023</strain>
    </source>
</reference>
<comment type="caution">
    <text evidence="1">The sequence shown here is derived from an EMBL/GenBank/DDBJ whole genome shotgun (WGS) entry which is preliminary data.</text>
</comment>
<organism evidence="1 2">
    <name type="scientific">Eretmocerus hayati</name>
    <dbReference type="NCBI Taxonomy" id="131215"/>
    <lineage>
        <taxon>Eukaryota</taxon>
        <taxon>Metazoa</taxon>
        <taxon>Ecdysozoa</taxon>
        <taxon>Arthropoda</taxon>
        <taxon>Hexapoda</taxon>
        <taxon>Insecta</taxon>
        <taxon>Pterygota</taxon>
        <taxon>Neoptera</taxon>
        <taxon>Endopterygota</taxon>
        <taxon>Hymenoptera</taxon>
        <taxon>Apocrita</taxon>
        <taxon>Proctotrupomorpha</taxon>
        <taxon>Chalcidoidea</taxon>
        <taxon>Aphelinidae</taxon>
        <taxon>Aphelininae</taxon>
        <taxon>Eretmocerus</taxon>
    </lineage>
</organism>
<evidence type="ECO:0000313" key="2">
    <source>
        <dbReference type="Proteomes" id="UP001239111"/>
    </source>
</evidence>
<sequence>MDPFLALMTVIAALIHFEQVYGNDSFFNHKDWPSFHVHQMLHMMGREMKNGQPHSRTCDSNPVNDMNVVEFIRHHGYPAEEHVIKTDDGYILTMHRIPGNKTSRVVLLQHPLIASSYVWVSSGKHKALAFLLADKGYDVWMGNVRGNTYSKNHTIYSELDKEFWNFSWHEMAIYDLPAEIQYITSMRKKRLTYVGHSMGTTVFFAMASERPDIAAKVEAMFALAPAVYNDALIGSLRLLEPLLRDLVANREHMDGKFEFLGNHPLVKYIGRCVCNRPGLREICETLIFSVIGYPPQQFNREFRHFNYGPQENLRLYNSRVPPKYDLSKIQVPIGLFYGDNDFISVPKNVARLYEEIPNKIGSIRVEHAHFNHIDFLWGIDAPKLVYRRLIELIDRYHH</sequence>
<dbReference type="EMBL" id="CM056742">
    <property type="protein sequence ID" value="KAJ8675728.1"/>
    <property type="molecule type" value="Genomic_DNA"/>
</dbReference>
<protein>
    <submittedName>
        <fullName evidence="1">Uncharacterized protein</fullName>
    </submittedName>
</protein>
<gene>
    <name evidence="1" type="ORF">QAD02_011514</name>
</gene>
<name>A0ACC2NWZ2_9HYME</name>